<dbReference type="PANTHER" id="PTHR43606">
    <property type="entry name" value="PHOSPHATASE, PUTATIVE (AFU_ORTHOLOGUE AFUA_6G08710)-RELATED"/>
    <property type="match status" value="1"/>
</dbReference>
<evidence type="ECO:0000313" key="3">
    <source>
        <dbReference type="EMBL" id="MBE1609287.1"/>
    </source>
</evidence>
<evidence type="ECO:0000313" key="4">
    <source>
        <dbReference type="Proteomes" id="UP000638648"/>
    </source>
</evidence>
<evidence type="ECO:0000259" key="1">
    <source>
        <dbReference type="Pfam" id="PF09423"/>
    </source>
</evidence>
<feature type="domain" description="PhoD-like phosphatase metallophosphatase" evidence="1">
    <location>
        <begin position="156"/>
        <end position="490"/>
    </location>
</feature>
<dbReference type="InterPro" id="IPR052900">
    <property type="entry name" value="Phospholipid_Metab_Enz"/>
</dbReference>
<protein>
    <submittedName>
        <fullName evidence="3">Alkaline phosphatase D</fullName>
        <ecNumber evidence="3">3.1.3.1</ecNumber>
    </submittedName>
</protein>
<dbReference type="AlphaFoldDB" id="A0A927RAQ8"/>
<organism evidence="3 4">
    <name type="scientific">Actinopolymorpha pittospori</name>
    <dbReference type="NCBI Taxonomy" id="648752"/>
    <lineage>
        <taxon>Bacteria</taxon>
        <taxon>Bacillati</taxon>
        <taxon>Actinomycetota</taxon>
        <taxon>Actinomycetes</taxon>
        <taxon>Propionibacteriales</taxon>
        <taxon>Actinopolymorphaceae</taxon>
        <taxon>Actinopolymorpha</taxon>
    </lineage>
</organism>
<dbReference type="PROSITE" id="PS51318">
    <property type="entry name" value="TAT"/>
    <property type="match status" value="1"/>
</dbReference>
<proteinExistence type="predicted"/>
<dbReference type="InterPro" id="IPR018946">
    <property type="entry name" value="PhoD-like_MPP"/>
</dbReference>
<reference evidence="3" key="1">
    <citation type="submission" date="2020-10" db="EMBL/GenBank/DDBJ databases">
        <title>Sequencing the genomes of 1000 actinobacteria strains.</title>
        <authorList>
            <person name="Klenk H.-P."/>
        </authorList>
    </citation>
    <scope>NUCLEOTIDE SEQUENCE</scope>
    <source>
        <strain evidence="3">DSM 45354</strain>
    </source>
</reference>
<dbReference type="SUPFAM" id="SSF56300">
    <property type="entry name" value="Metallo-dependent phosphatases"/>
    <property type="match status" value="1"/>
</dbReference>
<dbReference type="InterPro" id="IPR029052">
    <property type="entry name" value="Metallo-depent_PP-like"/>
</dbReference>
<dbReference type="InterPro" id="IPR006311">
    <property type="entry name" value="TAT_signal"/>
</dbReference>
<feature type="domain" description="Phospholipase D N-terminal" evidence="2">
    <location>
        <begin position="45"/>
        <end position="143"/>
    </location>
</feature>
<dbReference type="Gene3D" id="2.60.40.380">
    <property type="entry name" value="Purple acid phosphatase-like, N-terminal"/>
    <property type="match status" value="1"/>
</dbReference>
<sequence>MRKLNRRGFLGLAGAAGLGGVWSVTGFSEAKAWADPTFGGDPFSLGVASGDPHSEGVVLWTRLAPRPLAEDGLGGMPDRRVEVRWEICEDENFRRVTARGVESATPEWGHSVHAEVDQLRPGREYFYRFRVGRDISPVGRTKTAPAPGSQPNDLRFAFASCQNYPDGYFTAYQHMAQEDLDLVVHLGDYIYEGPAQGSIGRGHLPAAEIFSLADYRVRHAQHKTDPFLRDAHQAFPWIVTWDDHEVENNYADENSEDPAQSPEEFLARRAVAYKAYYEHMPLRRDSLPSGPDMRIYRRLRYGSLAEFNVIDTRQYRDDQACGDGQHVPCEEAKDPSRTMLGAEQEQWLIDGLGGSTSTWKIVANQSVMAKADRDPGPGDLLPMDNWNGYEPARQRIFDAVAERGVENMVVITGDAHCSMVTDLKVNFDDPSSATVGAEFLGTSITSGGDGSDLDTRGREWLAANPNMKFYNNRRGYVRCSLSPTEWHSDYRVVPYVRTQGAPVQTAGSFVVEAGRPGVQPTTSAAV</sequence>
<dbReference type="Pfam" id="PF09423">
    <property type="entry name" value="PhoD"/>
    <property type="match status" value="1"/>
</dbReference>
<gene>
    <name evidence="3" type="ORF">HEB94_006135</name>
</gene>
<dbReference type="GO" id="GO:0004035">
    <property type="term" value="F:alkaline phosphatase activity"/>
    <property type="evidence" value="ECO:0007669"/>
    <property type="project" value="UniProtKB-EC"/>
</dbReference>
<dbReference type="CDD" id="cd07389">
    <property type="entry name" value="MPP_PhoD"/>
    <property type="match status" value="1"/>
</dbReference>
<dbReference type="RefSeq" id="WP_192752888.1">
    <property type="nucleotide sequence ID" value="NZ_BAABJL010000142.1"/>
</dbReference>
<dbReference type="Pfam" id="PF16655">
    <property type="entry name" value="PhoD_N"/>
    <property type="match status" value="1"/>
</dbReference>
<dbReference type="InterPro" id="IPR038607">
    <property type="entry name" value="PhoD-like_sf"/>
</dbReference>
<dbReference type="Gene3D" id="3.60.21.70">
    <property type="entry name" value="PhoD-like phosphatase"/>
    <property type="match status" value="1"/>
</dbReference>
<dbReference type="InterPro" id="IPR032093">
    <property type="entry name" value="PhoD_N"/>
</dbReference>
<keyword evidence="3" id="KW-0378">Hydrolase</keyword>
<keyword evidence="4" id="KW-1185">Reference proteome</keyword>
<evidence type="ECO:0000259" key="2">
    <source>
        <dbReference type="Pfam" id="PF16655"/>
    </source>
</evidence>
<accession>A0A927RAQ8</accession>
<dbReference type="Proteomes" id="UP000638648">
    <property type="component" value="Unassembled WGS sequence"/>
</dbReference>
<dbReference type="EC" id="3.1.3.1" evidence="3"/>
<name>A0A927RAQ8_9ACTN</name>
<dbReference type="PANTHER" id="PTHR43606:SF2">
    <property type="entry name" value="ALKALINE PHOSPHATASE FAMILY PROTEIN (AFU_ORTHOLOGUE AFUA_5G03860)"/>
    <property type="match status" value="1"/>
</dbReference>
<comment type="caution">
    <text evidence="3">The sequence shown here is derived from an EMBL/GenBank/DDBJ whole genome shotgun (WGS) entry which is preliminary data.</text>
</comment>
<dbReference type="EMBL" id="JADBEM010000001">
    <property type="protein sequence ID" value="MBE1609287.1"/>
    <property type="molecule type" value="Genomic_DNA"/>
</dbReference>